<feature type="region of interest" description="Disordered" evidence="1">
    <location>
        <begin position="66"/>
        <end position="92"/>
    </location>
</feature>
<comment type="caution">
    <text evidence="2">The sequence shown here is derived from an EMBL/GenBank/DDBJ whole genome shotgun (WGS) entry which is preliminary data.</text>
</comment>
<protein>
    <submittedName>
        <fullName evidence="2">Uncharacterized protein</fullName>
    </submittedName>
</protein>
<organism evidence="2 3">
    <name type="scientific">Rhodoplanes roseus</name>
    <dbReference type="NCBI Taxonomy" id="29409"/>
    <lineage>
        <taxon>Bacteria</taxon>
        <taxon>Pseudomonadati</taxon>
        <taxon>Pseudomonadota</taxon>
        <taxon>Alphaproteobacteria</taxon>
        <taxon>Hyphomicrobiales</taxon>
        <taxon>Nitrobacteraceae</taxon>
        <taxon>Rhodoplanes</taxon>
    </lineage>
</organism>
<sequence>PVPGTSEFAYRLTGLARSRACGSVFWERSLIMIKNSLAHDQVEWIKQKLDEVDAKLALFESSAGKLAGPSRVSDADADADHDRADGDRSDPETIWVPWRKAPSRRRHEILLPTGAAGADDRPIRAETRATLVAAIARGRCWLAEIVRGGVDTADSIAVREGCSVRHVNKIISLAFLAPDLVEAAAAGRLPRGIGVARLSDPPAEWSRQRHMLGLPG</sequence>
<feature type="non-terminal residue" evidence="2">
    <location>
        <position position="1"/>
    </location>
</feature>
<name>A0A327KMW0_9BRAD</name>
<dbReference type="SUPFAM" id="SSF109709">
    <property type="entry name" value="KorB DNA-binding domain-like"/>
    <property type="match status" value="1"/>
</dbReference>
<dbReference type="AlphaFoldDB" id="A0A327KMW0"/>
<evidence type="ECO:0000313" key="3">
    <source>
        <dbReference type="Proteomes" id="UP000249130"/>
    </source>
</evidence>
<evidence type="ECO:0000313" key="2">
    <source>
        <dbReference type="EMBL" id="RAI38685.1"/>
    </source>
</evidence>
<evidence type="ECO:0000256" key="1">
    <source>
        <dbReference type="SAM" id="MobiDB-lite"/>
    </source>
</evidence>
<dbReference type="EMBL" id="NPEX01000342">
    <property type="protein sequence ID" value="RAI38685.1"/>
    <property type="molecule type" value="Genomic_DNA"/>
</dbReference>
<proteinExistence type="predicted"/>
<feature type="compositionally biased region" description="Basic and acidic residues" evidence="1">
    <location>
        <begin position="78"/>
        <end position="91"/>
    </location>
</feature>
<reference evidence="2 3" key="1">
    <citation type="submission" date="2017-07" db="EMBL/GenBank/DDBJ databases">
        <title>Draft Genome Sequences of Select Purple Nonsulfur Bacteria.</title>
        <authorList>
            <person name="Lasarre B."/>
            <person name="Mckinlay J.B."/>
        </authorList>
    </citation>
    <scope>NUCLEOTIDE SEQUENCE [LARGE SCALE GENOMIC DNA]</scope>
    <source>
        <strain evidence="2 3">DSM 5909</strain>
    </source>
</reference>
<dbReference type="Proteomes" id="UP000249130">
    <property type="component" value="Unassembled WGS sequence"/>
</dbReference>
<gene>
    <name evidence="2" type="ORF">CH341_27380</name>
</gene>
<accession>A0A327KMW0</accession>
<keyword evidence="3" id="KW-1185">Reference proteome</keyword>